<accession>X0X9J2</accession>
<evidence type="ECO:0000256" key="2">
    <source>
        <dbReference type="ARBA" id="ARBA00023172"/>
    </source>
</evidence>
<dbReference type="Gene3D" id="1.10.443.10">
    <property type="entry name" value="Intergrase catalytic core"/>
    <property type="match status" value="1"/>
</dbReference>
<dbReference type="GO" id="GO:0015074">
    <property type="term" value="P:DNA integration"/>
    <property type="evidence" value="ECO:0007669"/>
    <property type="project" value="InterPro"/>
</dbReference>
<evidence type="ECO:0000313" key="4">
    <source>
        <dbReference type="EMBL" id="GAG32072.1"/>
    </source>
</evidence>
<reference evidence="4" key="1">
    <citation type="journal article" date="2014" name="Front. Microbiol.">
        <title>High frequency of phylogenetically diverse reductive dehalogenase-homologous genes in deep subseafloor sedimentary metagenomes.</title>
        <authorList>
            <person name="Kawai M."/>
            <person name="Futagami T."/>
            <person name="Toyoda A."/>
            <person name="Takaki Y."/>
            <person name="Nishi S."/>
            <person name="Hori S."/>
            <person name="Arai W."/>
            <person name="Tsubouchi T."/>
            <person name="Morono Y."/>
            <person name="Uchiyama I."/>
            <person name="Ito T."/>
            <person name="Fujiyama A."/>
            <person name="Inagaki F."/>
            <person name="Takami H."/>
        </authorList>
    </citation>
    <scope>NUCLEOTIDE SEQUENCE</scope>
    <source>
        <strain evidence="4">Expedition CK06-06</strain>
    </source>
</reference>
<comment type="caution">
    <text evidence="4">The sequence shown here is derived from an EMBL/GenBank/DDBJ whole genome shotgun (WGS) entry which is preliminary data.</text>
</comment>
<dbReference type="InterPro" id="IPR050090">
    <property type="entry name" value="Tyrosine_recombinase_XerCD"/>
</dbReference>
<dbReference type="PANTHER" id="PTHR30349">
    <property type="entry name" value="PHAGE INTEGRASE-RELATED"/>
    <property type="match status" value="1"/>
</dbReference>
<dbReference type="InterPro" id="IPR011010">
    <property type="entry name" value="DNA_brk_join_enz"/>
</dbReference>
<dbReference type="InterPro" id="IPR010998">
    <property type="entry name" value="Integrase_recombinase_N"/>
</dbReference>
<dbReference type="SUPFAM" id="SSF56349">
    <property type="entry name" value="DNA breaking-rejoining enzymes"/>
    <property type="match status" value="1"/>
</dbReference>
<dbReference type="Pfam" id="PF00589">
    <property type="entry name" value="Phage_integrase"/>
    <property type="match status" value="1"/>
</dbReference>
<protein>
    <recommendedName>
        <fullName evidence="3">Tyr recombinase domain-containing protein</fullName>
    </recommendedName>
</protein>
<evidence type="ECO:0000256" key="1">
    <source>
        <dbReference type="ARBA" id="ARBA00023125"/>
    </source>
</evidence>
<dbReference type="PROSITE" id="PS51898">
    <property type="entry name" value="TYR_RECOMBINASE"/>
    <property type="match status" value="1"/>
</dbReference>
<proteinExistence type="predicted"/>
<organism evidence="4">
    <name type="scientific">marine sediment metagenome</name>
    <dbReference type="NCBI Taxonomy" id="412755"/>
    <lineage>
        <taxon>unclassified sequences</taxon>
        <taxon>metagenomes</taxon>
        <taxon>ecological metagenomes</taxon>
    </lineage>
</organism>
<dbReference type="InterPro" id="IPR002104">
    <property type="entry name" value="Integrase_catalytic"/>
</dbReference>
<keyword evidence="2" id="KW-0233">DNA recombination</keyword>
<dbReference type="GO" id="GO:0006310">
    <property type="term" value="P:DNA recombination"/>
    <property type="evidence" value="ECO:0007669"/>
    <property type="project" value="UniProtKB-KW"/>
</dbReference>
<name>X0X9J2_9ZZZZ</name>
<sequence>GYYRAIRAFCNWLYRQGYIKENPITRVDPPKMTRVILPSLTPEQVEYLIGCAENVRDKAIISLFADSGMRLNELLNVKESHIDWEAQTIIIWGKGGKQRKAPFTKRTAKLLIEWMKVTKVNKVSENVYINIWDMKRRGIQIMLYRLQEKTGLPCNPHTFRRTFASNLHRAGLDVEHIMRLGGWESLDMVLRYTRSVRFEESLRLYHGLRRNP</sequence>
<dbReference type="GO" id="GO:0003677">
    <property type="term" value="F:DNA binding"/>
    <property type="evidence" value="ECO:0007669"/>
    <property type="project" value="UniProtKB-KW"/>
</dbReference>
<evidence type="ECO:0000259" key="3">
    <source>
        <dbReference type="PROSITE" id="PS51898"/>
    </source>
</evidence>
<feature type="domain" description="Tyr recombinase" evidence="3">
    <location>
        <begin position="35"/>
        <end position="206"/>
    </location>
</feature>
<dbReference type="EMBL" id="BARS01046708">
    <property type="protein sequence ID" value="GAG32072.1"/>
    <property type="molecule type" value="Genomic_DNA"/>
</dbReference>
<dbReference type="PANTHER" id="PTHR30349:SF41">
    <property type="entry name" value="INTEGRASE_RECOMBINASE PROTEIN MJ0367-RELATED"/>
    <property type="match status" value="1"/>
</dbReference>
<dbReference type="Gene3D" id="1.10.150.130">
    <property type="match status" value="1"/>
</dbReference>
<dbReference type="CDD" id="cd00397">
    <property type="entry name" value="DNA_BRE_C"/>
    <property type="match status" value="1"/>
</dbReference>
<keyword evidence="1" id="KW-0238">DNA-binding</keyword>
<gene>
    <name evidence="4" type="ORF">S01H1_70255</name>
</gene>
<dbReference type="InterPro" id="IPR013762">
    <property type="entry name" value="Integrase-like_cat_sf"/>
</dbReference>
<feature type="non-terminal residue" evidence="4">
    <location>
        <position position="1"/>
    </location>
</feature>
<dbReference type="AlphaFoldDB" id="X0X9J2"/>